<dbReference type="KEGG" id="chiz:HQ393_03525"/>
<dbReference type="Gene3D" id="1.20.58.380">
    <property type="entry name" value="Flagellar protein flit"/>
    <property type="match status" value="1"/>
</dbReference>
<sequence length="100" mass="11680">MIDQLQQLLQASEHLLSLAKDEAWDDFEIESAKYDALSQDLPSITWSKYDATMQSRIKSLLLTIQELHLQLLPLTQAWHSELQALLQNEVQARKLDEKYR</sequence>
<reference evidence="6 7" key="1">
    <citation type="submission" date="2020-07" db="EMBL/GenBank/DDBJ databases">
        <title>Complete genome sequence of Chitinibacter sp. 2T18.</title>
        <authorList>
            <person name="Bae J.-W."/>
            <person name="Choi J.-W."/>
        </authorList>
    </citation>
    <scope>NUCLEOTIDE SEQUENCE [LARGE SCALE GENOMIC DNA]</scope>
    <source>
        <strain evidence="6 7">2T18</strain>
    </source>
</reference>
<evidence type="ECO:0000256" key="1">
    <source>
        <dbReference type="ARBA" id="ARBA00004514"/>
    </source>
</evidence>
<protein>
    <recommendedName>
        <fullName evidence="5">Flagellar protein FliT</fullName>
    </recommendedName>
</protein>
<evidence type="ECO:0000256" key="3">
    <source>
        <dbReference type="ARBA" id="ARBA00022795"/>
    </source>
</evidence>
<dbReference type="Pfam" id="PF05400">
    <property type="entry name" value="FliT"/>
    <property type="match status" value="1"/>
</dbReference>
<proteinExistence type="predicted"/>
<keyword evidence="3" id="KW-1005">Bacterial flagellum biogenesis</keyword>
<keyword evidence="2" id="KW-0963">Cytoplasm</keyword>
<keyword evidence="7" id="KW-1185">Reference proteome</keyword>
<name>A0A7H9BHH0_9NEIS</name>
<dbReference type="EMBL" id="CP058627">
    <property type="protein sequence ID" value="QLG87401.1"/>
    <property type="molecule type" value="Genomic_DNA"/>
</dbReference>
<dbReference type="Proteomes" id="UP000509597">
    <property type="component" value="Chromosome"/>
</dbReference>
<gene>
    <name evidence="6" type="ORF">HQ393_03525</name>
</gene>
<keyword evidence="6" id="KW-0969">Cilium</keyword>
<dbReference type="InterPro" id="IPR008622">
    <property type="entry name" value="FliT"/>
</dbReference>
<keyword evidence="6" id="KW-0282">Flagellum</keyword>
<evidence type="ECO:0000256" key="5">
    <source>
        <dbReference type="ARBA" id="ARBA00093797"/>
    </source>
</evidence>
<evidence type="ECO:0000256" key="2">
    <source>
        <dbReference type="ARBA" id="ARBA00022490"/>
    </source>
</evidence>
<evidence type="ECO:0000313" key="6">
    <source>
        <dbReference type="EMBL" id="QLG87401.1"/>
    </source>
</evidence>
<dbReference type="GO" id="GO:0044781">
    <property type="term" value="P:bacterial-type flagellum organization"/>
    <property type="evidence" value="ECO:0007669"/>
    <property type="project" value="UniProtKB-KW"/>
</dbReference>
<evidence type="ECO:0000313" key="7">
    <source>
        <dbReference type="Proteomes" id="UP000509597"/>
    </source>
</evidence>
<organism evidence="6 7">
    <name type="scientific">Chitinibacter bivalviorum</name>
    <dbReference type="NCBI Taxonomy" id="2739434"/>
    <lineage>
        <taxon>Bacteria</taxon>
        <taxon>Pseudomonadati</taxon>
        <taxon>Pseudomonadota</taxon>
        <taxon>Betaproteobacteria</taxon>
        <taxon>Neisseriales</taxon>
        <taxon>Chitinibacteraceae</taxon>
        <taxon>Chitinibacter</taxon>
    </lineage>
</organism>
<evidence type="ECO:0000256" key="4">
    <source>
        <dbReference type="ARBA" id="ARBA00023186"/>
    </source>
</evidence>
<keyword evidence="6" id="KW-0966">Cell projection</keyword>
<dbReference type="AlphaFoldDB" id="A0A7H9BHH0"/>
<keyword evidence="4" id="KW-0143">Chaperone</keyword>
<accession>A0A7H9BHH0</accession>
<dbReference type="RefSeq" id="WP_179357484.1">
    <property type="nucleotide sequence ID" value="NZ_CP058627.1"/>
</dbReference>
<comment type="subcellular location">
    <subcellularLocation>
        <location evidence="1">Cytoplasm</location>
        <location evidence="1">Cytosol</location>
    </subcellularLocation>
</comment>